<dbReference type="Proteomes" id="UP000310636">
    <property type="component" value="Unassembled WGS sequence"/>
</dbReference>
<dbReference type="OrthoDB" id="9760240at2"/>
<name>A0A4S4C536_9BACL</name>
<feature type="domain" description="Right handed beta helix" evidence="1">
    <location>
        <begin position="804"/>
        <end position="921"/>
    </location>
</feature>
<reference evidence="3 4" key="1">
    <citation type="submission" date="2019-04" db="EMBL/GenBank/DDBJ databases">
        <title>Cohnella sp. nov. isolated from preserved vegetables.</title>
        <authorList>
            <person name="Lin S.-Y."/>
            <person name="Hung M.-H."/>
            <person name="Young C.-C."/>
        </authorList>
    </citation>
    <scope>NUCLEOTIDE SEQUENCE [LARGE SCALE GENOMIC DNA]</scope>
    <source>
        <strain evidence="3 4">CC-MHH1044</strain>
    </source>
</reference>
<dbReference type="Pfam" id="PF22585">
    <property type="entry name" value="Sialidase-like_CBM"/>
    <property type="match status" value="1"/>
</dbReference>
<feature type="domain" description="BT-1020-like structural beta-sandwich" evidence="2">
    <location>
        <begin position="1300"/>
        <end position="1421"/>
    </location>
</feature>
<evidence type="ECO:0000259" key="2">
    <source>
        <dbReference type="Pfam" id="PF22585"/>
    </source>
</evidence>
<proteinExistence type="predicted"/>
<dbReference type="InterPro" id="IPR013783">
    <property type="entry name" value="Ig-like_fold"/>
</dbReference>
<evidence type="ECO:0000259" key="1">
    <source>
        <dbReference type="Pfam" id="PF13229"/>
    </source>
</evidence>
<sequence>MAGEQPSITYSGGASMKFFVQAIARIAACTLLLGILSPAVAPSSGYADDMPASNADLGSLTVKGQPVSGFDPARTDYTMNGSEPVALSDIGFILADPNASAVVVEGEREPWAPSRLDPVLWLDASVAASVPSTTAGRVDSWNDRSGNGRNAAPLSAATAPVYAGEGMDGMGAIAFDGTTALQLPADTFTARGTSFVVWKPNLLGDVDYHALVSGVGNINWFAQTAGGAMFRAGINGANTDYRLNAALSSADTYISAADTYAANYHYYLNGAELTAASSAASGSGSPYIASRAGNQLTYNGEIGEIVYVSGEVSDADRQRMEGYLAQKWNLADRLPADHPYREEAPLSDQPMSFRVIVTAEDGVAQKTYTITRADGENPTETPPRTLVIPPEVPTLAEALPEPGLKLYVAVDGNDGNPGTLAQPLRTLAGAREAIRSLKAGAGLPIGGIAVYVRGGEYPMDASFVLEQQDSGTPEAPIVYKAYPDERAVLIGGFAIDPLLFEPVTDTDQLNRLRPAARSKVLQVDLHALNVTDYGELQPSGFLFPAVTPASGLYVDGRPTTLARWPNEGTEITGDIVDPGPAPGFGDAAPGGFTFKFTNDRPLGWANTGDLWMEGAWSREWAISRIRIADIDPTNRTITTEQPAPYGAVAGLNYYYFNIFEELDTPGEWYLDRDQGKLYLYPPEALPGSTIQYSLLDGPVIRMNQVSDVRIEGIGIEAVRADAIVIDGGENDLIAGCTIRNVAQNAIVVSGRHNGVYGCDIGNIVGRGIDLTGGDRATLEKAGNFAQNNHIFNFGSSGDIGKSAAVQIGGVGNIASRNTIHNGGGGGIVFTGNEHLIEHNEISNVVQMVNDYGGIYGGGQNITNRGTHIRNNFVHDIPNAQGIYLDDMNSGNNVYDNVIYKVKQPLLIGGGSDQIIENNLIVQSTDPSAPSITFDERGLSQEVYQDQGTWWERSRQGIYSTLAAVPFQSEPWRSTYPELTNALSEDLPTPKRNAVRNNVIVDHHPLNLMPSVTTNGIVEHNPTLTSDQGIAFNDPQQLDFGLRPESVVFAQIPSYRNFDFNRIGVFADGSYRTASIAMDTPVPLLPEAQSATTRPGNVLLKWLASGMADEYRVVVSAHADLSEPLYDRTTGAAATTVQLNDYDRVYYWRVEAKSDSRSYQPPAEASAISSFRTVTATAALASMTRAAEWIYDARESDSGYSADSRQRFALAIADANGALSDNALDEEQAKTAVEQLQNAAALFLNSATGDLTVNDTFDDDAEGAFPSPSVTQGGAGFGYVLTPGTDTVIRDVAVGLSAGAEGKALIVTDDSTDKYAVVQRTFDNTYGKIVVDYRIKPEQTDAVLNIKLRSGGSSDPVYIAFNYDGNIYLGVNGFNLGPDLRAYEAGDWYDIRYVVDLLQMTYDIYINEEQLVAGRAFDSIYSTVNVLNSLVLTAGGNTPEGRSYTGSFDIDRFQISTWEKVDVEQIWQDALDATAAAGESAASASDAPARPVLSSDNGYDTGLADGDYNIVMNLWWGNNGGTYRLYENGELIDTQTLAEHSPDAQSAVTSIAGRRNGTYQYVAEVTNAHGSVRSDPLTVAVTDAAPGKPVLSADNWDGDGSYTVTMNLWWGTNGTVYRLYENGELIDSQPLTAATPNAQSASTAIAGRTPGTYAYRTELANDAGEVSSDTITVTVNRP</sequence>
<dbReference type="InterPro" id="IPR039448">
    <property type="entry name" value="Beta_helix"/>
</dbReference>
<comment type="caution">
    <text evidence="3">The sequence shown here is derived from an EMBL/GenBank/DDBJ whole genome shotgun (WGS) entry which is preliminary data.</text>
</comment>
<dbReference type="EMBL" id="SSOB01000006">
    <property type="protein sequence ID" value="THF82702.1"/>
    <property type="molecule type" value="Genomic_DNA"/>
</dbReference>
<protein>
    <submittedName>
        <fullName evidence="3">Uncharacterized protein</fullName>
    </submittedName>
</protein>
<dbReference type="InterPro" id="IPR012334">
    <property type="entry name" value="Pectin_lyas_fold"/>
</dbReference>
<dbReference type="SUPFAM" id="SSF81296">
    <property type="entry name" value="E set domains"/>
    <property type="match status" value="2"/>
</dbReference>
<gene>
    <name evidence="3" type="ORF">E6C55_06445</name>
</gene>
<dbReference type="PANTHER" id="PTHR36453">
    <property type="entry name" value="SECRETED PROTEIN-RELATED"/>
    <property type="match status" value="1"/>
</dbReference>
<dbReference type="InterPro" id="IPR014756">
    <property type="entry name" value="Ig_E-set"/>
</dbReference>
<accession>A0A4S4C536</accession>
<dbReference type="Gene3D" id="2.60.120.200">
    <property type="match status" value="1"/>
</dbReference>
<dbReference type="Pfam" id="PF13229">
    <property type="entry name" value="Beta_helix"/>
    <property type="match status" value="1"/>
</dbReference>
<dbReference type="SMART" id="SM00710">
    <property type="entry name" value="PbH1"/>
    <property type="match status" value="5"/>
</dbReference>
<dbReference type="Gene3D" id="2.160.20.10">
    <property type="entry name" value="Single-stranded right-handed beta-helix, Pectin lyase-like"/>
    <property type="match status" value="2"/>
</dbReference>
<evidence type="ECO:0000313" key="3">
    <source>
        <dbReference type="EMBL" id="THF82702.1"/>
    </source>
</evidence>
<keyword evidence="4" id="KW-1185">Reference proteome</keyword>
<dbReference type="InterPro" id="IPR006626">
    <property type="entry name" value="PbH1"/>
</dbReference>
<dbReference type="PANTHER" id="PTHR36453:SF1">
    <property type="entry name" value="RIGHT HANDED BETA HELIX DOMAIN-CONTAINING PROTEIN"/>
    <property type="match status" value="1"/>
</dbReference>
<evidence type="ECO:0000313" key="4">
    <source>
        <dbReference type="Proteomes" id="UP000310636"/>
    </source>
</evidence>
<dbReference type="InterPro" id="IPR054490">
    <property type="entry name" value="BT_1020-like_b-sandwich_1"/>
</dbReference>
<dbReference type="InterPro" id="IPR011050">
    <property type="entry name" value="Pectin_lyase_fold/virulence"/>
</dbReference>
<organism evidence="3 4">
    <name type="scientific">Cohnella fermenti</name>
    <dbReference type="NCBI Taxonomy" id="2565925"/>
    <lineage>
        <taxon>Bacteria</taxon>
        <taxon>Bacillati</taxon>
        <taxon>Bacillota</taxon>
        <taxon>Bacilli</taxon>
        <taxon>Bacillales</taxon>
        <taxon>Paenibacillaceae</taxon>
        <taxon>Cohnella</taxon>
    </lineage>
</organism>
<dbReference type="SUPFAM" id="SSF51126">
    <property type="entry name" value="Pectin lyase-like"/>
    <property type="match status" value="1"/>
</dbReference>
<dbReference type="Gene3D" id="2.60.40.10">
    <property type="entry name" value="Immunoglobulins"/>
    <property type="match status" value="3"/>
</dbReference>